<keyword evidence="6" id="KW-0732">Signal</keyword>
<dbReference type="PANTHER" id="PTHR45779">
    <property type="entry name" value="PEPTIDYLPROLYL ISOMERASE"/>
    <property type="match status" value="1"/>
</dbReference>
<dbReference type="AlphaFoldDB" id="A0A7S8IVG8"/>
<protein>
    <recommendedName>
        <fullName evidence="5">Peptidyl-prolyl cis-trans isomerase</fullName>
        <ecNumber evidence="5">5.2.1.8</ecNumber>
    </recommendedName>
</protein>
<name>A0A7S8IVG8_9SPHN</name>
<evidence type="ECO:0000256" key="6">
    <source>
        <dbReference type="SAM" id="SignalP"/>
    </source>
</evidence>
<evidence type="ECO:0000256" key="3">
    <source>
        <dbReference type="ARBA" id="ARBA00023235"/>
    </source>
</evidence>
<proteinExistence type="inferred from homology"/>
<comment type="similarity">
    <text evidence="5">Belongs to the FKBP-type PPIase family.</text>
</comment>
<dbReference type="Pfam" id="PF00254">
    <property type="entry name" value="FKBP_C"/>
    <property type="match status" value="1"/>
</dbReference>
<dbReference type="KEGG" id="qso:IRL76_13285"/>
<dbReference type="PROSITE" id="PS50059">
    <property type="entry name" value="FKBP_PPIASE"/>
    <property type="match status" value="1"/>
</dbReference>
<evidence type="ECO:0000256" key="4">
    <source>
        <dbReference type="PROSITE-ProRule" id="PRU00277"/>
    </source>
</evidence>
<comment type="catalytic activity">
    <reaction evidence="1 4 5">
        <text>[protein]-peptidylproline (omega=180) = [protein]-peptidylproline (omega=0)</text>
        <dbReference type="Rhea" id="RHEA:16237"/>
        <dbReference type="Rhea" id="RHEA-COMP:10747"/>
        <dbReference type="Rhea" id="RHEA-COMP:10748"/>
        <dbReference type="ChEBI" id="CHEBI:83833"/>
        <dbReference type="ChEBI" id="CHEBI:83834"/>
        <dbReference type="EC" id="5.2.1.8"/>
    </reaction>
</comment>
<sequence>MRTTLIALGAAALAVGFHALSAQDSGPDRSQDLVWMSAQQAYLAGLKREDGWHYMDGGLRWRYIEYAGSDRHPTVADTVTVHYAGTFTDGSTFDSSFDRGEPATFPLGRLIKAWQVAIPQMGVGDTIEIAAPGDLAYGAKGKGPIPGGATLLFKVKLLDIEARE</sequence>
<evidence type="ECO:0000256" key="1">
    <source>
        <dbReference type="ARBA" id="ARBA00000971"/>
    </source>
</evidence>
<dbReference type="EMBL" id="CP064654">
    <property type="protein sequence ID" value="QPC98791.1"/>
    <property type="molecule type" value="Genomic_DNA"/>
</dbReference>
<evidence type="ECO:0000259" key="7">
    <source>
        <dbReference type="PROSITE" id="PS50059"/>
    </source>
</evidence>
<gene>
    <name evidence="8" type="ORF">IRL76_13285</name>
</gene>
<evidence type="ECO:0000256" key="2">
    <source>
        <dbReference type="ARBA" id="ARBA00023110"/>
    </source>
</evidence>
<dbReference type="PANTHER" id="PTHR45779:SF7">
    <property type="entry name" value="PEPTIDYLPROLYL ISOMERASE"/>
    <property type="match status" value="1"/>
</dbReference>
<dbReference type="RefSeq" id="WP_246449802.1">
    <property type="nucleotide sequence ID" value="NZ_CP064654.1"/>
</dbReference>
<keyword evidence="3 4" id="KW-0413">Isomerase</keyword>
<dbReference type="Proteomes" id="UP000594459">
    <property type="component" value="Chromosome"/>
</dbReference>
<dbReference type="InterPro" id="IPR001179">
    <property type="entry name" value="PPIase_FKBP_dom"/>
</dbReference>
<dbReference type="GO" id="GO:0003755">
    <property type="term" value="F:peptidyl-prolyl cis-trans isomerase activity"/>
    <property type="evidence" value="ECO:0007669"/>
    <property type="project" value="UniProtKB-UniRule"/>
</dbReference>
<dbReference type="InterPro" id="IPR044609">
    <property type="entry name" value="FKBP2/11"/>
</dbReference>
<dbReference type="SUPFAM" id="SSF54534">
    <property type="entry name" value="FKBP-like"/>
    <property type="match status" value="1"/>
</dbReference>
<organism evidence="8 9">
    <name type="scientific">Qipengyuania soli</name>
    <dbReference type="NCBI Taxonomy" id="2782568"/>
    <lineage>
        <taxon>Bacteria</taxon>
        <taxon>Pseudomonadati</taxon>
        <taxon>Pseudomonadota</taxon>
        <taxon>Alphaproteobacteria</taxon>
        <taxon>Sphingomonadales</taxon>
        <taxon>Erythrobacteraceae</taxon>
        <taxon>Qipengyuania</taxon>
    </lineage>
</organism>
<keyword evidence="2 4" id="KW-0697">Rotamase</keyword>
<dbReference type="InterPro" id="IPR046357">
    <property type="entry name" value="PPIase_dom_sf"/>
</dbReference>
<dbReference type="EC" id="5.2.1.8" evidence="5"/>
<feature type="domain" description="PPIase FKBP-type" evidence="7">
    <location>
        <begin position="76"/>
        <end position="161"/>
    </location>
</feature>
<accession>A0A7S8IVG8</accession>
<reference evidence="8 9" key="1">
    <citation type="submission" date="2020-11" db="EMBL/GenBank/DDBJ databases">
        <title>The genome sequence of Erythrobacter sp. 6D36.</title>
        <authorList>
            <person name="Liu Y."/>
        </authorList>
    </citation>
    <scope>NUCLEOTIDE SEQUENCE [LARGE SCALE GENOMIC DNA]</scope>
    <source>
        <strain evidence="8 9">6D36</strain>
    </source>
</reference>
<feature type="signal peptide" evidence="6">
    <location>
        <begin position="1"/>
        <end position="22"/>
    </location>
</feature>
<evidence type="ECO:0000313" key="8">
    <source>
        <dbReference type="EMBL" id="QPC98791.1"/>
    </source>
</evidence>
<dbReference type="Gene3D" id="3.10.50.40">
    <property type="match status" value="1"/>
</dbReference>
<evidence type="ECO:0000313" key="9">
    <source>
        <dbReference type="Proteomes" id="UP000594459"/>
    </source>
</evidence>
<feature type="chain" id="PRO_5032956314" description="Peptidyl-prolyl cis-trans isomerase" evidence="6">
    <location>
        <begin position="23"/>
        <end position="164"/>
    </location>
</feature>
<keyword evidence="9" id="KW-1185">Reference proteome</keyword>
<evidence type="ECO:0000256" key="5">
    <source>
        <dbReference type="RuleBase" id="RU003915"/>
    </source>
</evidence>